<dbReference type="InterPro" id="IPR036291">
    <property type="entry name" value="NAD(P)-bd_dom_sf"/>
</dbReference>
<dbReference type="InterPro" id="IPR015083">
    <property type="entry name" value="NorB/c/GfsB-D-like_docking"/>
</dbReference>
<dbReference type="Pfam" id="PF08990">
    <property type="entry name" value="Docking"/>
    <property type="match status" value="1"/>
</dbReference>
<protein>
    <submittedName>
        <fullName evidence="11">SDR family NAD(P)-dependent oxidoreductase</fullName>
    </submittedName>
</protein>
<feature type="coiled-coil region" evidence="8">
    <location>
        <begin position="4"/>
        <end position="31"/>
    </location>
</feature>
<keyword evidence="6" id="KW-0511">Multifunctional enzyme</keyword>
<dbReference type="InterPro" id="IPR001227">
    <property type="entry name" value="Ac_transferase_dom_sf"/>
</dbReference>
<dbReference type="InterPro" id="IPR050091">
    <property type="entry name" value="PKS_NRPS_Biosynth_Enz"/>
</dbReference>
<gene>
    <name evidence="11" type="ORF">K9S39_41200</name>
</gene>
<evidence type="ECO:0000313" key="11">
    <source>
        <dbReference type="EMBL" id="UQA97429.1"/>
    </source>
</evidence>
<dbReference type="InterPro" id="IPR014030">
    <property type="entry name" value="Ketoacyl_synth_N"/>
</dbReference>
<dbReference type="InterPro" id="IPR036299">
    <property type="entry name" value="Polyketide_synth_docking_sf"/>
</dbReference>
<keyword evidence="2" id="KW-0596">Phosphopantetheine</keyword>
<dbReference type="InterPro" id="IPR057326">
    <property type="entry name" value="KR_dom"/>
</dbReference>
<evidence type="ECO:0000259" key="9">
    <source>
        <dbReference type="PROSITE" id="PS50075"/>
    </source>
</evidence>
<dbReference type="SMART" id="SM00822">
    <property type="entry name" value="PKS_KR"/>
    <property type="match status" value="1"/>
</dbReference>
<dbReference type="SMART" id="SM01294">
    <property type="entry name" value="PKS_PP_betabranch"/>
    <property type="match status" value="1"/>
</dbReference>
<evidence type="ECO:0000256" key="7">
    <source>
        <dbReference type="ARBA" id="ARBA00023315"/>
    </source>
</evidence>
<evidence type="ECO:0000256" key="4">
    <source>
        <dbReference type="ARBA" id="ARBA00022679"/>
    </source>
</evidence>
<dbReference type="SMART" id="SM00823">
    <property type="entry name" value="PKS_PP"/>
    <property type="match status" value="1"/>
</dbReference>
<dbReference type="Gene3D" id="3.30.70.3290">
    <property type="match status" value="1"/>
</dbReference>
<dbReference type="SUPFAM" id="SSF101173">
    <property type="entry name" value="Docking domain B of the erythromycin polyketide synthase (DEBS)"/>
    <property type="match status" value="1"/>
</dbReference>
<dbReference type="InterPro" id="IPR020841">
    <property type="entry name" value="PKS_Beta-ketoAc_synthase_dom"/>
</dbReference>
<dbReference type="InterPro" id="IPR016035">
    <property type="entry name" value="Acyl_Trfase/lysoPLipase"/>
</dbReference>
<evidence type="ECO:0000256" key="3">
    <source>
        <dbReference type="ARBA" id="ARBA00022553"/>
    </source>
</evidence>
<dbReference type="InterPro" id="IPR016036">
    <property type="entry name" value="Malonyl_transacylase_ACP-bd"/>
</dbReference>
<dbReference type="SUPFAM" id="SSF55048">
    <property type="entry name" value="Probable ACP-binding domain of malonyl-CoA ACP transacylase"/>
    <property type="match status" value="1"/>
</dbReference>
<evidence type="ECO:0000256" key="5">
    <source>
        <dbReference type="ARBA" id="ARBA00023194"/>
    </source>
</evidence>
<proteinExistence type="predicted"/>
<keyword evidence="7" id="KW-0012">Acyltransferase</keyword>
<dbReference type="Proteomes" id="UP000830115">
    <property type="component" value="Chromosome"/>
</dbReference>
<comment type="cofactor">
    <cofactor evidence="1">
        <name>pantetheine 4'-phosphate</name>
        <dbReference type="ChEBI" id="CHEBI:47942"/>
    </cofactor>
</comment>
<dbReference type="Gene3D" id="3.40.47.10">
    <property type="match status" value="1"/>
</dbReference>
<name>A0ABY4MHZ9_9ACTN</name>
<sequence>MSNEERLRQYLKKVTTELQHARRRVGELESARSEPVAVVGMACRFPGGIATPEDYWAALRRGADLVSGLPGDRGWDLAGLHDPDPDALGKSLTDQGGFLTDATCFDPEPFGISPREALAMDPQQRLILQTCWEAAERAGIDPTSLRDSQTGVYMGVMGQDYLPRADRATAEVAGYAVTGAACSVASGRVSYVLGLQGPAVTVDTACSSSLVGLHLAMTALRAGECDLALAGGATVMSSPATLVEFSRVRGVAPDGRCKAFSAHADGAGFGEGAAVLALQRLSDAQRDGRPVLAVLRGGAVNSDGASNGLTAPNGPSQARVITAALAAAGVRAADVDVVEAHGTGTPLGDPIEARALIDVYGSSRLDVYGSSRPTGNGLLIGSVKSNVGHTQAASGAAGLMKLILALRHEELPRTLHAEEPTPEIDWEGSGVRLATANTPWPRGERVRRAAVSSFGVSGTNAHLIVEEAPLVEEAPEPTEPLEHPAPESAAPVADQLPGAAEPVTALVLSAASTDAVRHVAADVTPLASDTAVDPAALGATLATARAGLPERAVVIGRGRDELLAGLAAVTDGLPSHSVRHNRALGTRQPVFVFPGQGAQWPGMAAGLLEQSAAFRAEFTACSEALEPFTGWSLLRMLAEDDPSELARVDVVQPALWATYVALAAVWRAHGVTPAAVIGHSQGEIAAAHVAGALTRSDAARVVALRSQAIRGLGARGGMASVALPLSAARELIAEHGPAVEVAAVNGPANTVLTGDADALDEIVRRAVEKRVRAKRIDVDYASHCAHVDALREEILDVLAPIRARKPAIPMYSTVDLDWIREGTVDAEYWFRNLRQTVRFAEGVTTLITEGFGAFIEVSPHPVATPGITETIEAVGGSAVALGTLRREEGGYERFIASLAVAYTHGVPVDWTPVWTGGPHPRVALPTYPFARTRHWLDEAVREGLHAAPRAENYRIAWEPRPDGARDVPAAGRWVLLVPADGTALAARLADAVRRRGLTVDEFVVPEDLTREQLRALLDHGRLAEADIVVSLLSRDGRTAPSTPQTQHGLATTVRAVQALADIGSTVPLWLLTTGAQHVGDVPATAPFAAQTWGFGKVVAMEHPELWGGLIDLPAPDRIDDADLDTAVSAIAPVDDEDQMAIRSGRALVRRIEQWAPASGADWRPEGTVLVTGGTGALGTHTARWLAGRGADRIVLTGRRGTATPGMPELVAELGDQGVTVDVVACDIADRDAVRDLLDGYRAQGAPVRTVLHAAGTGELVSVLDVDLDDFAGILRAKVLGARNLVALLDPEDVHALVFYSSIAGVWGSGDHSSYAAANAFLDAYAQQLAAAGWPAASVAWGVWQPSDVEGNGGMSSHVDTTALRRRGVKTMRADSALDRMGAALAAHTPHAVIADIDWDRFLDVVSGSGQRPLFARLARDDDPVQDRAGTGDFTRELDGLAGPERRQRLLELVCAVTAAALGHTDAGVIDPDVAFKDHGITSITAVELRNRLARRTGLTLPASLVYDHPSPAAVAAVLDAALGGTDDTPAADPQTLLDALEQQLGTAVGAPDARTGIARRLRQLLRQIETPAGTEPGAVLTEESSAQDVVNFIEQELDI</sequence>
<dbReference type="SUPFAM" id="SSF53901">
    <property type="entry name" value="Thiolase-like"/>
    <property type="match status" value="1"/>
</dbReference>
<evidence type="ECO:0000313" key="12">
    <source>
        <dbReference type="Proteomes" id="UP000830115"/>
    </source>
</evidence>
<evidence type="ECO:0000256" key="1">
    <source>
        <dbReference type="ARBA" id="ARBA00001957"/>
    </source>
</evidence>
<dbReference type="SMART" id="SM00825">
    <property type="entry name" value="PKS_KS"/>
    <property type="match status" value="1"/>
</dbReference>
<dbReference type="Pfam" id="PF02801">
    <property type="entry name" value="Ketoacyl-synt_C"/>
    <property type="match status" value="1"/>
</dbReference>
<keyword evidence="4" id="KW-0808">Transferase</keyword>
<dbReference type="CDD" id="cd08952">
    <property type="entry name" value="KR_1_SDR_x"/>
    <property type="match status" value="1"/>
</dbReference>
<dbReference type="CDD" id="cd00833">
    <property type="entry name" value="PKS"/>
    <property type="match status" value="1"/>
</dbReference>
<evidence type="ECO:0000256" key="8">
    <source>
        <dbReference type="SAM" id="Coils"/>
    </source>
</evidence>
<dbReference type="SUPFAM" id="SSF47336">
    <property type="entry name" value="ACP-like"/>
    <property type="match status" value="1"/>
</dbReference>
<dbReference type="InterPro" id="IPR013968">
    <property type="entry name" value="PKS_KR"/>
</dbReference>
<dbReference type="Pfam" id="PF16197">
    <property type="entry name" value="KAsynt_C_assoc"/>
    <property type="match status" value="1"/>
</dbReference>
<dbReference type="Pfam" id="PF00698">
    <property type="entry name" value="Acyl_transf_1"/>
    <property type="match status" value="1"/>
</dbReference>
<dbReference type="SUPFAM" id="SSF51735">
    <property type="entry name" value="NAD(P)-binding Rossmann-fold domains"/>
    <property type="match status" value="2"/>
</dbReference>
<feature type="domain" description="Ketosynthase family 3 (KS3)" evidence="10">
    <location>
        <begin position="33"/>
        <end position="467"/>
    </location>
</feature>
<keyword evidence="5" id="KW-0045">Antibiotic biosynthesis</keyword>
<dbReference type="SMART" id="SM00827">
    <property type="entry name" value="PKS_AT"/>
    <property type="match status" value="1"/>
</dbReference>
<dbReference type="InterPro" id="IPR018201">
    <property type="entry name" value="Ketoacyl_synth_AS"/>
</dbReference>
<dbReference type="InterPro" id="IPR014031">
    <property type="entry name" value="Ketoacyl_synth_C"/>
</dbReference>
<dbReference type="Gene3D" id="3.40.366.10">
    <property type="entry name" value="Malonyl-Coenzyme A Acyl Carrier Protein, domain 2"/>
    <property type="match status" value="1"/>
</dbReference>
<keyword evidence="8" id="KW-0175">Coiled coil</keyword>
<evidence type="ECO:0000256" key="2">
    <source>
        <dbReference type="ARBA" id="ARBA00022450"/>
    </source>
</evidence>
<evidence type="ECO:0000259" key="10">
    <source>
        <dbReference type="PROSITE" id="PS52004"/>
    </source>
</evidence>
<dbReference type="PANTHER" id="PTHR43775">
    <property type="entry name" value="FATTY ACID SYNTHASE"/>
    <property type="match status" value="1"/>
</dbReference>
<dbReference type="PROSITE" id="PS52004">
    <property type="entry name" value="KS3_2"/>
    <property type="match status" value="1"/>
</dbReference>
<dbReference type="PANTHER" id="PTHR43775:SF51">
    <property type="entry name" value="INACTIVE PHENOLPHTHIOCEROL SYNTHESIS POLYKETIDE SYNTHASE TYPE I PKS1-RELATED"/>
    <property type="match status" value="1"/>
</dbReference>
<dbReference type="PROSITE" id="PS00606">
    <property type="entry name" value="KS3_1"/>
    <property type="match status" value="1"/>
</dbReference>
<dbReference type="InterPro" id="IPR009081">
    <property type="entry name" value="PP-bd_ACP"/>
</dbReference>
<keyword evidence="12" id="KW-1185">Reference proteome</keyword>
<dbReference type="PROSITE" id="PS50075">
    <property type="entry name" value="CARRIER"/>
    <property type="match status" value="1"/>
</dbReference>
<dbReference type="Pfam" id="PF08659">
    <property type="entry name" value="KR"/>
    <property type="match status" value="1"/>
</dbReference>
<dbReference type="Gene3D" id="1.10.1200.10">
    <property type="entry name" value="ACP-like"/>
    <property type="match status" value="1"/>
</dbReference>
<feature type="domain" description="Carrier" evidence="9">
    <location>
        <begin position="1447"/>
        <end position="1522"/>
    </location>
</feature>
<dbReference type="InterPro" id="IPR014043">
    <property type="entry name" value="Acyl_transferase_dom"/>
</dbReference>
<reference evidence="11" key="1">
    <citation type="submission" date="2021-10" db="EMBL/GenBank/DDBJ databases">
        <title>Streptomyces nigrumlapis sp.nov.,an antimicrobial producing actinobacterium isolated from Black Gobi rocks.</title>
        <authorList>
            <person name="Wen Y."/>
            <person name="Zhang W."/>
            <person name="Liu X.G."/>
        </authorList>
    </citation>
    <scope>NUCLEOTIDE SEQUENCE</scope>
    <source>
        <strain evidence="11">ST13-2-2</strain>
    </source>
</reference>
<dbReference type="InterPro" id="IPR036736">
    <property type="entry name" value="ACP-like_sf"/>
</dbReference>
<dbReference type="RefSeq" id="WP_248868375.1">
    <property type="nucleotide sequence ID" value="NZ_CP086322.1"/>
</dbReference>
<dbReference type="Pfam" id="PF00109">
    <property type="entry name" value="ketoacyl-synt"/>
    <property type="match status" value="1"/>
</dbReference>
<accession>A0ABY4MHZ9</accession>
<dbReference type="SUPFAM" id="SSF52151">
    <property type="entry name" value="FabD/lysophospholipase-like"/>
    <property type="match status" value="1"/>
</dbReference>
<dbReference type="EMBL" id="CP086322">
    <property type="protein sequence ID" value="UQA97429.1"/>
    <property type="molecule type" value="Genomic_DNA"/>
</dbReference>
<evidence type="ECO:0000256" key="6">
    <source>
        <dbReference type="ARBA" id="ARBA00023268"/>
    </source>
</evidence>
<dbReference type="InterPro" id="IPR016039">
    <property type="entry name" value="Thiolase-like"/>
</dbReference>
<dbReference type="Gene3D" id="3.40.50.720">
    <property type="entry name" value="NAD(P)-binding Rossmann-like Domain"/>
    <property type="match status" value="1"/>
</dbReference>
<keyword evidence="3" id="KW-0597">Phosphoprotein</keyword>
<dbReference type="InterPro" id="IPR032821">
    <property type="entry name" value="PKS_assoc"/>
</dbReference>
<organism evidence="11 12">
    <name type="scientific">Streptomyces halobius</name>
    <dbReference type="NCBI Taxonomy" id="2879846"/>
    <lineage>
        <taxon>Bacteria</taxon>
        <taxon>Bacillati</taxon>
        <taxon>Actinomycetota</taxon>
        <taxon>Actinomycetes</taxon>
        <taxon>Kitasatosporales</taxon>
        <taxon>Streptomycetaceae</taxon>
        <taxon>Streptomyces</taxon>
    </lineage>
</organism>
<dbReference type="Pfam" id="PF00550">
    <property type="entry name" value="PP-binding"/>
    <property type="match status" value="1"/>
</dbReference>
<dbReference type="InterPro" id="IPR020806">
    <property type="entry name" value="PKS_PP-bd"/>
</dbReference>